<dbReference type="PANTHER" id="PTHR34724">
    <property type="entry name" value="OS12G0596101 PROTEIN"/>
    <property type="match status" value="1"/>
</dbReference>
<gene>
    <name evidence="1" type="ORF">UFOPK1413_00020</name>
    <name evidence="2" type="ORF">UFOPK1767_00283</name>
    <name evidence="3" type="ORF">UFOPK3339_00735</name>
</gene>
<organism evidence="3">
    <name type="scientific">freshwater metagenome</name>
    <dbReference type="NCBI Taxonomy" id="449393"/>
    <lineage>
        <taxon>unclassified sequences</taxon>
        <taxon>metagenomes</taxon>
        <taxon>ecological metagenomes</taxon>
    </lineage>
</organism>
<dbReference type="EMBL" id="CAFBLF010000102">
    <property type="protein sequence ID" value="CAB4867780.1"/>
    <property type="molecule type" value="Genomic_DNA"/>
</dbReference>
<dbReference type="EMBL" id="CAEZSG010000002">
    <property type="protein sequence ID" value="CAB4530622.1"/>
    <property type="molecule type" value="Genomic_DNA"/>
</dbReference>
<sequence length="38" mass="4056">MCQKVTCSGCGKPTWDGCGQHIEQALADVKPGDRCTCK</sequence>
<proteinExistence type="predicted"/>
<dbReference type="EMBL" id="CAEZTZ010000021">
    <property type="protein sequence ID" value="CAB4580523.1"/>
    <property type="molecule type" value="Genomic_DNA"/>
</dbReference>
<accession>A0A6J7DDT7</accession>
<evidence type="ECO:0000313" key="2">
    <source>
        <dbReference type="EMBL" id="CAB4580523.1"/>
    </source>
</evidence>
<evidence type="ECO:0000313" key="3">
    <source>
        <dbReference type="EMBL" id="CAB4867780.1"/>
    </source>
</evidence>
<protein>
    <submittedName>
        <fullName evidence="3">Unannotated protein</fullName>
    </submittedName>
</protein>
<reference evidence="3" key="1">
    <citation type="submission" date="2020-05" db="EMBL/GenBank/DDBJ databases">
        <authorList>
            <person name="Chiriac C."/>
            <person name="Salcher M."/>
            <person name="Ghai R."/>
            <person name="Kavagutti S V."/>
        </authorList>
    </citation>
    <scope>NUCLEOTIDE SEQUENCE</scope>
</reference>
<dbReference type="PANTHER" id="PTHR34724:SF2">
    <property type="entry name" value="OS12G0596101 PROTEIN"/>
    <property type="match status" value="1"/>
</dbReference>
<name>A0A6J7DDT7_9ZZZZ</name>
<dbReference type="AlphaFoldDB" id="A0A6J7DDT7"/>
<evidence type="ECO:0000313" key="1">
    <source>
        <dbReference type="EMBL" id="CAB4530622.1"/>
    </source>
</evidence>